<dbReference type="Gene3D" id="3.30.70.1450">
    <property type="entry name" value="Regulator of K+ conductance, C-terminal domain"/>
    <property type="match status" value="1"/>
</dbReference>
<dbReference type="PROSITE" id="PS51202">
    <property type="entry name" value="RCK_C"/>
    <property type="match status" value="1"/>
</dbReference>
<evidence type="ECO:0000256" key="6">
    <source>
        <dbReference type="ARBA" id="ARBA00023065"/>
    </source>
</evidence>
<dbReference type="InterPro" id="IPR036291">
    <property type="entry name" value="NAD(P)-bd_dom_sf"/>
</dbReference>
<keyword evidence="9" id="KW-0407">Ion channel</keyword>
<evidence type="ECO:0000256" key="3">
    <source>
        <dbReference type="ARBA" id="ARBA00022538"/>
    </source>
</evidence>
<feature type="domain" description="RCK C-terminal" evidence="8">
    <location>
        <begin position="137"/>
        <end position="218"/>
    </location>
</feature>
<dbReference type="Pfam" id="PF02080">
    <property type="entry name" value="TrkA_C"/>
    <property type="match status" value="1"/>
</dbReference>
<dbReference type="PANTHER" id="PTHR43833:SF5">
    <property type="entry name" value="TRK SYSTEM POTASSIUM UPTAKE PROTEIN TRKA"/>
    <property type="match status" value="1"/>
</dbReference>
<accession>A0ABV6P6X0</accession>
<feature type="domain" description="RCK N-terminal" evidence="7">
    <location>
        <begin position="1"/>
        <end position="117"/>
    </location>
</feature>
<dbReference type="PANTHER" id="PTHR43833">
    <property type="entry name" value="POTASSIUM CHANNEL PROTEIN 2-RELATED-RELATED"/>
    <property type="match status" value="1"/>
</dbReference>
<comment type="caution">
    <text evidence="9">The sequence shown here is derived from an EMBL/GenBank/DDBJ whole genome shotgun (WGS) entry which is preliminary data.</text>
</comment>
<keyword evidence="5" id="KW-0520">NAD</keyword>
<dbReference type="InterPro" id="IPR006036">
    <property type="entry name" value="K_uptake_TrkA"/>
</dbReference>
<dbReference type="EMBL" id="JBHLUB010000001">
    <property type="protein sequence ID" value="MFC0580884.1"/>
    <property type="molecule type" value="Genomic_DNA"/>
</dbReference>
<dbReference type="InterPro" id="IPR006037">
    <property type="entry name" value="RCK_C"/>
</dbReference>
<protein>
    <recommendedName>
        <fullName evidence="1">Trk system potassium uptake protein TrkA</fullName>
    </recommendedName>
</protein>
<dbReference type="GO" id="GO:0034220">
    <property type="term" value="P:monoatomic ion transmembrane transport"/>
    <property type="evidence" value="ECO:0007669"/>
    <property type="project" value="UniProtKB-KW"/>
</dbReference>
<reference evidence="9 10" key="1">
    <citation type="submission" date="2024-09" db="EMBL/GenBank/DDBJ databases">
        <authorList>
            <person name="Sun Q."/>
            <person name="Mori K."/>
        </authorList>
    </citation>
    <scope>NUCLEOTIDE SEQUENCE [LARGE SCALE GENOMIC DNA]</scope>
    <source>
        <strain evidence="9 10">NCAIM B.02604</strain>
    </source>
</reference>
<dbReference type="Pfam" id="PF02254">
    <property type="entry name" value="TrkA_N"/>
    <property type="match status" value="1"/>
</dbReference>
<dbReference type="InterPro" id="IPR050721">
    <property type="entry name" value="Trk_Ktr_HKT_K-transport"/>
</dbReference>
<evidence type="ECO:0000256" key="2">
    <source>
        <dbReference type="ARBA" id="ARBA00022448"/>
    </source>
</evidence>
<proteinExistence type="predicted"/>
<keyword evidence="4" id="KW-0630">Potassium</keyword>
<keyword evidence="6" id="KW-0406">Ion transport</keyword>
<evidence type="ECO:0000259" key="7">
    <source>
        <dbReference type="PROSITE" id="PS51201"/>
    </source>
</evidence>
<gene>
    <name evidence="9" type="ORF">ACFFFR_00565</name>
</gene>
<evidence type="ECO:0000256" key="4">
    <source>
        <dbReference type="ARBA" id="ARBA00022958"/>
    </source>
</evidence>
<dbReference type="Gene3D" id="3.40.50.720">
    <property type="entry name" value="NAD(P)-binding Rossmann-like Domain"/>
    <property type="match status" value="1"/>
</dbReference>
<dbReference type="PRINTS" id="PR00335">
    <property type="entry name" value="KUPTAKETRKA"/>
</dbReference>
<keyword evidence="10" id="KW-1185">Reference proteome</keyword>
<keyword evidence="2" id="KW-0813">Transport</keyword>
<dbReference type="RefSeq" id="WP_377457275.1">
    <property type="nucleotide sequence ID" value="NZ_JBHLUB010000001.1"/>
</dbReference>
<dbReference type="Proteomes" id="UP001589862">
    <property type="component" value="Unassembled WGS sequence"/>
</dbReference>
<evidence type="ECO:0000313" key="10">
    <source>
        <dbReference type="Proteomes" id="UP001589862"/>
    </source>
</evidence>
<evidence type="ECO:0000313" key="9">
    <source>
        <dbReference type="EMBL" id="MFC0580884.1"/>
    </source>
</evidence>
<dbReference type="PROSITE" id="PS51201">
    <property type="entry name" value="RCK_N"/>
    <property type="match status" value="1"/>
</dbReference>
<evidence type="ECO:0000259" key="8">
    <source>
        <dbReference type="PROSITE" id="PS51202"/>
    </source>
</evidence>
<dbReference type="InterPro" id="IPR036721">
    <property type="entry name" value="RCK_C_sf"/>
</dbReference>
<keyword evidence="3" id="KW-0633">Potassium transport</keyword>
<organism evidence="9 10">
    <name type="scientific">Micrococcoides hystricis</name>
    <dbReference type="NCBI Taxonomy" id="1572761"/>
    <lineage>
        <taxon>Bacteria</taxon>
        <taxon>Bacillati</taxon>
        <taxon>Actinomycetota</taxon>
        <taxon>Actinomycetes</taxon>
        <taxon>Micrococcales</taxon>
        <taxon>Micrococcaceae</taxon>
        <taxon>Micrococcoides</taxon>
    </lineage>
</organism>
<dbReference type="SUPFAM" id="SSF116726">
    <property type="entry name" value="TrkA C-terminal domain-like"/>
    <property type="match status" value="1"/>
</dbReference>
<dbReference type="InterPro" id="IPR003148">
    <property type="entry name" value="RCK_N"/>
</dbReference>
<evidence type="ECO:0000256" key="1">
    <source>
        <dbReference type="ARBA" id="ARBA00017378"/>
    </source>
</evidence>
<sequence length="222" mass="23580">MRVVIAGAGSVGASIAKELIAHEHQVLLIDQKSEAVGRAGLQGAKWLLGDACELSVLQEADLESADVVVSATGDDKANLVVSLLAKSEFGVARTVSRVNNPRNDWLFNDAWGVDISVNTPRLMTALVEEAVEVGDVVRLLTLRTGKTAMAAFTVPVDHAVVGQTIGAIDWPMGTVPVAVVRDGLPLTPSQEDTLEGEDEVFFLTSAQGEIELRQLLVRSADE</sequence>
<dbReference type="SUPFAM" id="SSF51735">
    <property type="entry name" value="NAD(P)-binding Rossmann-fold domains"/>
    <property type="match status" value="1"/>
</dbReference>
<name>A0ABV6P6X0_9MICC</name>
<evidence type="ECO:0000256" key="5">
    <source>
        <dbReference type="ARBA" id="ARBA00023027"/>
    </source>
</evidence>